<organism evidence="7 8">
    <name type="scientific">Lachnoclostridium phytofermentans</name>
    <dbReference type="NCBI Taxonomy" id="66219"/>
    <lineage>
        <taxon>Bacteria</taxon>
        <taxon>Bacillati</taxon>
        <taxon>Bacillota</taxon>
        <taxon>Clostridia</taxon>
        <taxon>Lachnospirales</taxon>
        <taxon>Lachnospiraceae</taxon>
    </lineage>
</organism>
<name>A0A3D2X6Q4_9FIRM</name>
<dbReference type="GO" id="GO:0022857">
    <property type="term" value="F:transmembrane transporter activity"/>
    <property type="evidence" value="ECO:0007669"/>
    <property type="project" value="InterPro"/>
</dbReference>
<feature type="transmembrane region" description="Helical" evidence="6">
    <location>
        <begin position="395"/>
        <end position="415"/>
    </location>
</feature>
<evidence type="ECO:0000256" key="1">
    <source>
        <dbReference type="ARBA" id="ARBA00004651"/>
    </source>
</evidence>
<dbReference type="PANTHER" id="PTHR32196">
    <property type="entry name" value="ABC TRANSPORTER PERMEASE PROTEIN YPHD-RELATED-RELATED"/>
    <property type="match status" value="1"/>
</dbReference>
<reference evidence="7 8" key="1">
    <citation type="journal article" date="2018" name="Nat. Biotechnol.">
        <title>A standardized bacterial taxonomy based on genome phylogeny substantially revises the tree of life.</title>
        <authorList>
            <person name="Parks D.H."/>
            <person name="Chuvochina M."/>
            <person name="Waite D.W."/>
            <person name="Rinke C."/>
            <person name="Skarshewski A."/>
            <person name="Chaumeil P.A."/>
            <person name="Hugenholtz P."/>
        </authorList>
    </citation>
    <scope>NUCLEOTIDE SEQUENCE [LARGE SCALE GENOMIC DNA]</scope>
    <source>
        <strain evidence="7">UBA11728</strain>
    </source>
</reference>
<keyword evidence="4 6" id="KW-1133">Transmembrane helix</keyword>
<evidence type="ECO:0000256" key="4">
    <source>
        <dbReference type="ARBA" id="ARBA00022989"/>
    </source>
</evidence>
<dbReference type="CDD" id="cd06574">
    <property type="entry name" value="TM_PBP1_branched-chain-AA_like"/>
    <property type="match status" value="1"/>
</dbReference>
<evidence type="ECO:0000256" key="3">
    <source>
        <dbReference type="ARBA" id="ARBA00022692"/>
    </source>
</evidence>
<protein>
    <submittedName>
        <fullName evidence="7">ABC transporter permease</fullName>
    </submittedName>
</protein>
<feature type="transmembrane region" description="Helical" evidence="6">
    <location>
        <begin position="20"/>
        <end position="39"/>
    </location>
</feature>
<dbReference type="AlphaFoldDB" id="A0A3D2X6Q4"/>
<sequence length="490" mass="53654">MKNNFISYSKKQLGNGLKNIYSNKVVLMFLILCIIGIATTGKPLSFTVSEVLTRFGRNTFLVLALIIPVLAGLGLNFGIVVGAMAAQISIFFVIYWGFTGITGLILCVLICTPIAILFGFLVGCLYNKTKGAEMITGMVLAYFADGLYQLFFLFILGGIIPINDTTLMISGGIGVKNTIDLTGNLKYSLDTVSMLLLFRILLILYFVFSVANVFLRRKKQGNTEYKILLSKIIGTILLLILTFIPAIRDFLGTDRLLLLDAITIGCVLASLFAVIKICVIKLIQKHKDIEINRYIAMIIVAIIVYALTYIPVVYDITLSISLPVCTYAAIILICGFNRWILSTRLGQNMRTVGQSRTVANSAGINVNKTRIIAMCISTVLASWGQLIYLQNLGTFSTYGAHSMVGQYAIAALLVGGASVQMANNKQAILGVILFHTLFVVAPLSASNLFGSSLIGEYFRVFICYGVIALALAMHAWKTIKKPTKQQKETK</sequence>
<feature type="transmembrane region" description="Helical" evidence="6">
    <location>
        <begin position="139"/>
        <end position="160"/>
    </location>
</feature>
<feature type="transmembrane region" description="Helical" evidence="6">
    <location>
        <begin position="457"/>
        <end position="476"/>
    </location>
</feature>
<keyword evidence="3 6" id="KW-0812">Transmembrane</keyword>
<comment type="caution">
    <text evidence="7">The sequence shown here is derived from an EMBL/GenBank/DDBJ whole genome shotgun (WGS) entry which is preliminary data.</text>
</comment>
<feature type="transmembrane region" description="Helical" evidence="6">
    <location>
        <begin position="427"/>
        <end position="445"/>
    </location>
</feature>
<evidence type="ECO:0000256" key="6">
    <source>
        <dbReference type="SAM" id="Phobius"/>
    </source>
</evidence>
<feature type="transmembrane region" description="Helical" evidence="6">
    <location>
        <begin position="196"/>
        <end position="215"/>
    </location>
</feature>
<dbReference type="GO" id="GO:0005886">
    <property type="term" value="C:plasma membrane"/>
    <property type="evidence" value="ECO:0007669"/>
    <property type="project" value="UniProtKB-SubCell"/>
</dbReference>
<keyword evidence="5 6" id="KW-0472">Membrane</keyword>
<evidence type="ECO:0000313" key="8">
    <source>
        <dbReference type="Proteomes" id="UP000262969"/>
    </source>
</evidence>
<feature type="transmembrane region" description="Helical" evidence="6">
    <location>
        <begin position="320"/>
        <end position="341"/>
    </location>
</feature>
<dbReference type="Proteomes" id="UP000262969">
    <property type="component" value="Unassembled WGS sequence"/>
</dbReference>
<feature type="transmembrane region" description="Helical" evidence="6">
    <location>
        <begin position="294"/>
        <end position="314"/>
    </location>
</feature>
<feature type="transmembrane region" description="Helical" evidence="6">
    <location>
        <begin position="259"/>
        <end position="282"/>
    </location>
</feature>
<evidence type="ECO:0000256" key="2">
    <source>
        <dbReference type="ARBA" id="ARBA00022475"/>
    </source>
</evidence>
<evidence type="ECO:0000256" key="5">
    <source>
        <dbReference type="ARBA" id="ARBA00023136"/>
    </source>
</evidence>
<feature type="transmembrane region" description="Helical" evidence="6">
    <location>
        <begin position="227"/>
        <end position="247"/>
    </location>
</feature>
<proteinExistence type="predicted"/>
<dbReference type="InterPro" id="IPR001851">
    <property type="entry name" value="ABC_transp_permease"/>
</dbReference>
<keyword evidence="2" id="KW-1003">Cell membrane</keyword>
<comment type="subcellular location">
    <subcellularLocation>
        <location evidence="1">Cell membrane</location>
        <topology evidence="1">Multi-pass membrane protein</topology>
    </subcellularLocation>
</comment>
<feature type="transmembrane region" description="Helical" evidence="6">
    <location>
        <begin position="371"/>
        <end position="389"/>
    </location>
</feature>
<feature type="transmembrane region" description="Helical" evidence="6">
    <location>
        <begin position="60"/>
        <end position="88"/>
    </location>
</feature>
<dbReference type="Pfam" id="PF02653">
    <property type="entry name" value="BPD_transp_2"/>
    <property type="match status" value="1"/>
</dbReference>
<accession>A0A3D2X6Q4</accession>
<gene>
    <name evidence="7" type="ORF">DHW61_06355</name>
</gene>
<dbReference type="PANTHER" id="PTHR32196:SF15">
    <property type="entry name" value="SUGAR ABC TRANSPORTER PERMEASE PROTEIN"/>
    <property type="match status" value="1"/>
</dbReference>
<evidence type="ECO:0000313" key="7">
    <source>
        <dbReference type="EMBL" id="HCL02028.1"/>
    </source>
</evidence>
<dbReference type="EMBL" id="DPVV01000214">
    <property type="protein sequence ID" value="HCL02028.1"/>
    <property type="molecule type" value="Genomic_DNA"/>
</dbReference>
<feature type="transmembrane region" description="Helical" evidence="6">
    <location>
        <begin position="94"/>
        <end position="127"/>
    </location>
</feature>